<evidence type="ECO:0000256" key="1">
    <source>
        <dbReference type="ARBA" id="ARBA00001947"/>
    </source>
</evidence>
<keyword evidence="3 5" id="KW-0863">Zinc-finger</keyword>
<gene>
    <name evidence="9" type="primary">LOC104736481</name>
</gene>
<dbReference type="Gene3D" id="4.10.1100.10">
    <property type="entry name" value="Transcription factor, SBP-box domain"/>
    <property type="match status" value="1"/>
</dbReference>
<dbReference type="SUPFAM" id="SSF103612">
    <property type="entry name" value="SBT domain"/>
    <property type="match status" value="1"/>
</dbReference>
<evidence type="ECO:0000256" key="4">
    <source>
        <dbReference type="ARBA" id="ARBA00022833"/>
    </source>
</evidence>
<reference evidence="8" key="1">
    <citation type="journal article" date="2014" name="Nat. Commun.">
        <title>The emerging biofuel crop Camelina sativa retains a highly undifferentiated hexaploid genome structure.</title>
        <authorList>
            <person name="Kagale S."/>
            <person name="Koh C."/>
            <person name="Nixon J."/>
            <person name="Bollina V."/>
            <person name="Clarke W.E."/>
            <person name="Tuteja R."/>
            <person name="Spillane C."/>
            <person name="Robinson S.J."/>
            <person name="Links M.G."/>
            <person name="Clarke C."/>
            <person name="Higgins E.E."/>
            <person name="Huebert T."/>
            <person name="Sharpe A.G."/>
            <person name="Parkin I.A."/>
        </authorList>
    </citation>
    <scope>NUCLEOTIDE SEQUENCE [LARGE SCALE GENOMIC DNA]</scope>
    <source>
        <strain evidence="8">cv. DH55</strain>
    </source>
</reference>
<keyword evidence="2" id="KW-0479">Metal-binding</keyword>
<dbReference type="PROSITE" id="PS51141">
    <property type="entry name" value="ZF_SBP"/>
    <property type="match status" value="1"/>
</dbReference>
<feature type="chain" id="PRO_5046529020" evidence="6">
    <location>
        <begin position="20"/>
        <end position="217"/>
    </location>
</feature>
<dbReference type="Proteomes" id="UP000694864">
    <property type="component" value="Chromosome 13"/>
</dbReference>
<protein>
    <submittedName>
        <fullName evidence="9">Squamosa promoter-binding-like protein 12 isoform X1</fullName>
    </submittedName>
</protein>
<evidence type="ECO:0000313" key="8">
    <source>
        <dbReference type="Proteomes" id="UP000694864"/>
    </source>
</evidence>
<dbReference type="InterPro" id="IPR036893">
    <property type="entry name" value="SBP_sf"/>
</dbReference>
<reference evidence="9" key="2">
    <citation type="submission" date="2025-08" db="UniProtKB">
        <authorList>
            <consortium name="RefSeq"/>
        </authorList>
    </citation>
    <scope>IDENTIFICATION</scope>
    <source>
        <tissue evidence="9">Leaf</tissue>
    </source>
</reference>
<dbReference type="InterPro" id="IPR044817">
    <property type="entry name" value="SBP-like"/>
</dbReference>
<evidence type="ECO:0000313" key="9">
    <source>
        <dbReference type="RefSeq" id="XP_010454774.1"/>
    </source>
</evidence>
<organism evidence="8 9">
    <name type="scientific">Camelina sativa</name>
    <name type="common">False flax</name>
    <name type="synonym">Myagrum sativum</name>
    <dbReference type="NCBI Taxonomy" id="90675"/>
    <lineage>
        <taxon>Eukaryota</taxon>
        <taxon>Viridiplantae</taxon>
        <taxon>Streptophyta</taxon>
        <taxon>Embryophyta</taxon>
        <taxon>Tracheophyta</taxon>
        <taxon>Spermatophyta</taxon>
        <taxon>Magnoliopsida</taxon>
        <taxon>eudicotyledons</taxon>
        <taxon>Gunneridae</taxon>
        <taxon>Pentapetalae</taxon>
        <taxon>rosids</taxon>
        <taxon>malvids</taxon>
        <taxon>Brassicales</taxon>
        <taxon>Brassicaceae</taxon>
        <taxon>Camelineae</taxon>
        <taxon>Camelina</taxon>
    </lineage>
</organism>
<dbReference type="GeneID" id="104736481"/>
<feature type="signal peptide" evidence="6">
    <location>
        <begin position="1"/>
        <end position="19"/>
    </location>
</feature>
<feature type="domain" description="SBP-type" evidence="7">
    <location>
        <begin position="133"/>
        <end position="213"/>
    </location>
</feature>
<evidence type="ECO:0000256" key="6">
    <source>
        <dbReference type="SAM" id="SignalP"/>
    </source>
</evidence>
<evidence type="ECO:0000259" key="7">
    <source>
        <dbReference type="PROSITE" id="PS51141"/>
    </source>
</evidence>
<name>A0ABM0VE24_CAMSA</name>
<proteinExistence type="predicted"/>
<dbReference type="PANTHER" id="PTHR31251:SF226">
    <property type="entry name" value="SQUAMOSA PROMOTER-BINDING-LIKE PROTEIN 6"/>
    <property type="match status" value="1"/>
</dbReference>
<dbReference type="PANTHER" id="PTHR31251">
    <property type="entry name" value="SQUAMOSA PROMOTER-BINDING-LIKE PROTEIN 4"/>
    <property type="match status" value="1"/>
</dbReference>
<dbReference type="RefSeq" id="XP_010454774.1">
    <property type="nucleotide sequence ID" value="XM_010456472.1"/>
</dbReference>
<evidence type="ECO:0000256" key="5">
    <source>
        <dbReference type="PROSITE-ProRule" id="PRU00470"/>
    </source>
</evidence>
<comment type="cofactor">
    <cofactor evidence="1">
        <name>Zn(2+)</name>
        <dbReference type="ChEBI" id="CHEBI:29105"/>
    </cofactor>
</comment>
<evidence type="ECO:0000256" key="2">
    <source>
        <dbReference type="ARBA" id="ARBA00022723"/>
    </source>
</evidence>
<dbReference type="InterPro" id="IPR004333">
    <property type="entry name" value="SBP_dom"/>
</dbReference>
<sequence length="217" mass="24382">MNWILFFVFYFSIFFSIWGFVMEARRTQGGEEEGHIYFGFSGKTSVVEWDLNDWKWDGHLFVARQLNHGSSNTSSACSDEATVVDIMENMNKRKAVTVIPMDDDDTPKLTLNLGGCGGSNIAKKTKFGGGLQTRACQVENCGADFTKVKDYHRRHKVCVFVRCILKLLVHLLEVLCSGFVSNVAGFMCLKSLMKEREVVVNVWLGIISVGGKRSCRT</sequence>
<keyword evidence="6" id="KW-0732">Signal</keyword>
<accession>A0ABM0VE24</accession>
<keyword evidence="4" id="KW-0862">Zinc</keyword>
<keyword evidence="8" id="KW-1185">Reference proteome</keyword>
<evidence type="ECO:0000256" key="3">
    <source>
        <dbReference type="ARBA" id="ARBA00022771"/>
    </source>
</evidence>